<name>A0ACD3ACW0_9AGAR</name>
<organism evidence="1 2">
    <name type="scientific">Pluteus cervinus</name>
    <dbReference type="NCBI Taxonomy" id="181527"/>
    <lineage>
        <taxon>Eukaryota</taxon>
        <taxon>Fungi</taxon>
        <taxon>Dikarya</taxon>
        <taxon>Basidiomycota</taxon>
        <taxon>Agaricomycotina</taxon>
        <taxon>Agaricomycetes</taxon>
        <taxon>Agaricomycetidae</taxon>
        <taxon>Agaricales</taxon>
        <taxon>Pluteineae</taxon>
        <taxon>Pluteaceae</taxon>
        <taxon>Pluteus</taxon>
    </lineage>
</organism>
<evidence type="ECO:0000313" key="2">
    <source>
        <dbReference type="Proteomes" id="UP000308600"/>
    </source>
</evidence>
<proteinExistence type="predicted"/>
<dbReference type="Proteomes" id="UP000308600">
    <property type="component" value="Unassembled WGS sequence"/>
</dbReference>
<protein>
    <submittedName>
        <fullName evidence="1">Uncharacterized protein</fullName>
    </submittedName>
</protein>
<sequence length="647" mass="71694">MPPSARKSSLGISARQKALQPHRPYRGDNPEVGKKTGIAVRHVERKSDGFEPFDQLLKQADTRTPPKMKGAVKKRKFSVPQRNDPDEDDEDGEMSMEIDSPLPYLAHARAAVSPRVPRQSTTSMRAISRNSHVDFDEVPSPRPSKTPRKSVAASHASSSTPRSNFANTRNAGPGPSNLSRTLREADSESDNEPAGDFDGGGGYGNDYDMGDDYEQEEDQQETPRRRSFAAMDVDHGDDQDEEEEEEEEEAPPPVSVKSAKSSKTTSTAQPKSKQQKNLETIPEPEYEQSDSGNEEEDVQRQVEQSEEEEEEEDREPTPKPKPKKVKVIEKKNPTKLSVGSRSKKENRSVREGVRRSARESYKPLDWWRGEKLVYGKPEPGTNSAPILVPHIREILRIPKEVAKPLGKRKRGGATRARSKSRTVDERTLEEATAAAKAAMNPEEGWDDNTDTQGIVLDFESKEKVQRRIAFTASMIDPRPIANQEWSFQKIFGDGEFIAAGQLLIPPHVRKPSKGAKDNTYIFYVIEGAINLKVNDTSLVLCAGGMFMVPRGNSYFIENICDRDVKIFFTQARKVPMEPEEGRSSAAPISVVRPGSNVVKTLPIQKAPGSTRAVTEGPAKKEKEKGGGGEKSTEKEGAKGKRANSSRI</sequence>
<accession>A0ACD3ACW0</accession>
<reference evidence="1 2" key="1">
    <citation type="journal article" date="2019" name="Nat. Ecol. Evol.">
        <title>Megaphylogeny resolves global patterns of mushroom evolution.</title>
        <authorList>
            <person name="Varga T."/>
            <person name="Krizsan K."/>
            <person name="Foldi C."/>
            <person name="Dima B."/>
            <person name="Sanchez-Garcia M."/>
            <person name="Sanchez-Ramirez S."/>
            <person name="Szollosi G.J."/>
            <person name="Szarkandi J.G."/>
            <person name="Papp V."/>
            <person name="Albert L."/>
            <person name="Andreopoulos W."/>
            <person name="Angelini C."/>
            <person name="Antonin V."/>
            <person name="Barry K.W."/>
            <person name="Bougher N.L."/>
            <person name="Buchanan P."/>
            <person name="Buyck B."/>
            <person name="Bense V."/>
            <person name="Catcheside P."/>
            <person name="Chovatia M."/>
            <person name="Cooper J."/>
            <person name="Damon W."/>
            <person name="Desjardin D."/>
            <person name="Finy P."/>
            <person name="Geml J."/>
            <person name="Haridas S."/>
            <person name="Hughes K."/>
            <person name="Justo A."/>
            <person name="Karasinski D."/>
            <person name="Kautmanova I."/>
            <person name="Kiss B."/>
            <person name="Kocsube S."/>
            <person name="Kotiranta H."/>
            <person name="LaButti K.M."/>
            <person name="Lechner B.E."/>
            <person name="Liimatainen K."/>
            <person name="Lipzen A."/>
            <person name="Lukacs Z."/>
            <person name="Mihaltcheva S."/>
            <person name="Morgado L.N."/>
            <person name="Niskanen T."/>
            <person name="Noordeloos M.E."/>
            <person name="Ohm R.A."/>
            <person name="Ortiz-Santana B."/>
            <person name="Ovrebo C."/>
            <person name="Racz N."/>
            <person name="Riley R."/>
            <person name="Savchenko A."/>
            <person name="Shiryaev A."/>
            <person name="Soop K."/>
            <person name="Spirin V."/>
            <person name="Szebenyi C."/>
            <person name="Tomsovsky M."/>
            <person name="Tulloss R.E."/>
            <person name="Uehling J."/>
            <person name="Grigoriev I.V."/>
            <person name="Vagvolgyi C."/>
            <person name="Papp T."/>
            <person name="Martin F.M."/>
            <person name="Miettinen O."/>
            <person name="Hibbett D.S."/>
            <person name="Nagy L.G."/>
        </authorList>
    </citation>
    <scope>NUCLEOTIDE SEQUENCE [LARGE SCALE GENOMIC DNA]</scope>
    <source>
        <strain evidence="1 2">NL-1719</strain>
    </source>
</reference>
<keyword evidence="2" id="KW-1185">Reference proteome</keyword>
<gene>
    <name evidence="1" type="ORF">BDN72DRAFT_826706</name>
</gene>
<dbReference type="EMBL" id="ML208527">
    <property type="protein sequence ID" value="TFK63356.1"/>
    <property type="molecule type" value="Genomic_DNA"/>
</dbReference>
<evidence type="ECO:0000313" key="1">
    <source>
        <dbReference type="EMBL" id="TFK63356.1"/>
    </source>
</evidence>